<name>A0A8J3IN50_9CHLR</name>
<sequence>MVERSVVFVQPVQVTGNVGRKGNGSCTDKLPIEVVALLDVFARIEVRRRAKLATEGKVV</sequence>
<proteinExistence type="predicted"/>
<evidence type="ECO:0000313" key="2">
    <source>
        <dbReference type="Proteomes" id="UP000597444"/>
    </source>
</evidence>
<dbReference type="Proteomes" id="UP000597444">
    <property type="component" value="Unassembled WGS sequence"/>
</dbReference>
<dbReference type="EMBL" id="BNJK01000001">
    <property type="protein sequence ID" value="GHO95443.1"/>
    <property type="molecule type" value="Genomic_DNA"/>
</dbReference>
<dbReference type="RefSeq" id="WP_220206120.1">
    <property type="nucleotide sequence ID" value="NZ_BNJK01000001.1"/>
</dbReference>
<evidence type="ECO:0000313" key="1">
    <source>
        <dbReference type="EMBL" id="GHO95443.1"/>
    </source>
</evidence>
<comment type="caution">
    <text evidence="1">The sequence shown here is derived from an EMBL/GenBank/DDBJ whole genome shotgun (WGS) entry which is preliminary data.</text>
</comment>
<protein>
    <submittedName>
        <fullName evidence="1">Uncharacterized protein</fullName>
    </submittedName>
</protein>
<organism evidence="1 2">
    <name type="scientific">Reticulibacter mediterranei</name>
    <dbReference type="NCBI Taxonomy" id="2778369"/>
    <lineage>
        <taxon>Bacteria</taxon>
        <taxon>Bacillati</taxon>
        <taxon>Chloroflexota</taxon>
        <taxon>Ktedonobacteria</taxon>
        <taxon>Ktedonobacterales</taxon>
        <taxon>Reticulibacteraceae</taxon>
        <taxon>Reticulibacter</taxon>
    </lineage>
</organism>
<accession>A0A8J3IN50</accession>
<keyword evidence="2" id="KW-1185">Reference proteome</keyword>
<reference evidence="1" key="1">
    <citation type="submission" date="2020-10" db="EMBL/GenBank/DDBJ databases">
        <title>Taxonomic study of unclassified bacteria belonging to the class Ktedonobacteria.</title>
        <authorList>
            <person name="Yabe S."/>
            <person name="Wang C.M."/>
            <person name="Zheng Y."/>
            <person name="Sakai Y."/>
            <person name="Cavaletti L."/>
            <person name="Monciardini P."/>
            <person name="Donadio S."/>
        </authorList>
    </citation>
    <scope>NUCLEOTIDE SEQUENCE</scope>
    <source>
        <strain evidence="1">ID150040</strain>
    </source>
</reference>
<dbReference type="AlphaFoldDB" id="A0A8J3IN50"/>
<gene>
    <name evidence="1" type="ORF">KSF_054910</name>
</gene>